<accession>A0ACB9PLD8</accession>
<evidence type="ECO:0000313" key="1">
    <source>
        <dbReference type="EMBL" id="KAI4349350.1"/>
    </source>
</evidence>
<name>A0ACB9PLD8_BAUVA</name>
<dbReference type="EMBL" id="CM039429">
    <property type="protein sequence ID" value="KAI4349350.1"/>
    <property type="molecule type" value="Genomic_DNA"/>
</dbReference>
<comment type="caution">
    <text evidence="1">The sequence shown here is derived from an EMBL/GenBank/DDBJ whole genome shotgun (WGS) entry which is preliminary data.</text>
</comment>
<protein>
    <submittedName>
        <fullName evidence="1">Uncharacterized protein</fullName>
    </submittedName>
</protein>
<evidence type="ECO:0000313" key="2">
    <source>
        <dbReference type="Proteomes" id="UP000828941"/>
    </source>
</evidence>
<organism evidence="1 2">
    <name type="scientific">Bauhinia variegata</name>
    <name type="common">Purple orchid tree</name>
    <name type="synonym">Phanera variegata</name>
    <dbReference type="NCBI Taxonomy" id="167791"/>
    <lineage>
        <taxon>Eukaryota</taxon>
        <taxon>Viridiplantae</taxon>
        <taxon>Streptophyta</taxon>
        <taxon>Embryophyta</taxon>
        <taxon>Tracheophyta</taxon>
        <taxon>Spermatophyta</taxon>
        <taxon>Magnoliopsida</taxon>
        <taxon>eudicotyledons</taxon>
        <taxon>Gunneridae</taxon>
        <taxon>Pentapetalae</taxon>
        <taxon>rosids</taxon>
        <taxon>fabids</taxon>
        <taxon>Fabales</taxon>
        <taxon>Fabaceae</taxon>
        <taxon>Cercidoideae</taxon>
        <taxon>Cercideae</taxon>
        <taxon>Bauhiniinae</taxon>
        <taxon>Bauhinia</taxon>
    </lineage>
</organism>
<reference evidence="1 2" key="1">
    <citation type="journal article" date="2022" name="DNA Res.">
        <title>Chromosomal-level genome assembly of the orchid tree Bauhinia variegata (Leguminosae; Cercidoideae) supports the allotetraploid origin hypothesis of Bauhinia.</title>
        <authorList>
            <person name="Zhong Y."/>
            <person name="Chen Y."/>
            <person name="Zheng D."/>
            <person name="Pang J."/>
            <person name="Liu Y."/>
            <person name="Luo S."/>
            <person name="Meng S."/>
            <person name="Qian L."/>
            <person name="Wei D."/>
            <person name="Dai S."/>
            <person name="Zhou R."/>
        </authorList>
    </citation>
    <scope>NUCLEOTIDE SEQUENCE [LARGE SCALE GENOMIC DNA]</scope>
    <source>
        <strain evidence="1">BV-YZ2020</strain>
    </source>
</reference>
<keyword evidence="2" id="KW-1185">Reference proteome</keyword>
<dbReference type="Proteomes" id="UP000828941">
    <property type="component" value="Chromosome 4"/>
</dbReference>
<gene>
    <name evidence="1" type="ORF">L6164_009947</name>
</gene>
<sequence length="89" mass="10177">MPFMASSIETMHEVTRIFCVNLVDLDSEAELNPQQVVLCAMISSSTYRTDFRFDSELFPSNFLSPCELLDVKIDDNLFGMVIKHQKQVV</sequence>
<proteinExistence type="predicted"/>